<comment type="caution">
    <text evidence="6">The sequence shown here is derived from an EMBL/GenBank/DDBJ whole genome shotgun (WGS) entry which is preliminary data.</text>
</comment>
<dbReference type="PANTHER" id="PTHR33562">
    <property type="entry name" value="ATILLA, ISOFORM B-RELATED-RELATED"/>
    <property type="match status" value="1"/>
</dbReference>
<evidence type="ECO:0000313" key="7">
    <source>
        <dbReference type="Proteomes" id="UP001642540"/>
    </source>
</evidence>
<feature type="transmembrane region" description="Helical" evidence="5">
    <location>
        <begin position="199"/>
        <end position="218"/>
    </location>
</feature>
<feature type="transmembrane region" description="Helical" evidence="5">
    <location>
        <begin position="420"/>
        <end position="441"/>
    </location>
</feature>
<dbReference type="InterPro" id="IPR050975">
    <property type="entry name" value="Sleep_regulator"/>
</dbReference>
<keyword evidence="3" id="KW-0732">Signal</keyword>
<evidence type="ECO:0008006" key="8">
    <source>
        <dbReference type="Google" id="ProtNLM"/>
    </source>
</evidence>
<protein>
    <recommendedName>
        <fullName evidence="8">Protein quiver</fullName>
    </recommendedName>
</protein>
<keyword evidence="4" id="KW-0449">Lipoprotein</keyword>
<keyword evidence="5" id="KW-0812">Transmembrane</keyword>
<proteinExistence type="predicted"/>
<dbReference type="Proteomes" id="UP001642540">
    <property type="component" value="Unassembled WGS sequence"/>
</dbReference>
<sequence length="442" mass="49680">MEKITVTIYLIPSFLCIIHPTFAYITTCYNCKYVNDIDLINSNEPFPLVPVDESCSSSSPKHELLIECYRYKYDAFGRPTTKYTEGDPAFHNNTHEGPKDGTFACIKLTFEGNEPLTETEMSMTIRSCISIGIHHHAPKRKQAQVCYHNKKSKIGKEIYAFGVKDWIIEHIFDDEVDVGVCTCNKPGCNEGIKMRSGSLLQFLLAFFTILSSCGGRMCHFTLSKMNKFSVVLISVVFFTSQFAPAKALNCFHCKYVDGIETHVSDDTYPIEDSCGTNRPNPELGANCKYIPIYHDVPILSANDSHPDSKTGSVNMDHGDDTKYSCIKITYAGKHKGTGNGITMTIRSCVINYHVGDAAMETLPDICYRNPKDKIFHIIKLEHIRTWVRHNAFDADTHFDAGVDVNVCSCNENACNRAVKIYNGSGTLFLLVIFQLLMMCFLF</sequence>
<keyword evidence="2" id="KW-0325">Glycoprotein</keyword>
<evidence type="ECO:0000313" key="6">
    <source>
        <dbReference type="EMBL" id="CAL8092053.1"/>
    </source>
</evidence>
<comment type="subcellular location">
    <subcellularLocation>
        <location evidence="1">Membrane</location>
        <topology evidence="1">Lipid-anchor</topology>
        <topology evidence="1">GPI-anchor</topology>
    </subcellularLocation>
</comment>
<keyword evidence="5" id="KW-1133">Transmembrane helix</keyword>
<evidence type="ECO:0000256" key="2">
    <source>
        <dbReference type="ARBA" id="ARBA00022622"/>
    </source>
</evidence>
<gene>
    <name evidence="6" type="ORF">ODALV1_LOCUS8107</name>
</gene>
<accession>A0ABP1Q7B9</accession>
<feature type="transmembrane region" description="Helical" evidence="5">
    <location>
        <begin position="225"/>
        <end position="243"/>
    </location>
</feature>
<keyword evidence="2" id="KW-0336">GPI-anchor</keyword>
<evidence type="ECO:0000256" key="3">
    <source>
        <dbReference type="ARBA" id="ARBA00022729"/>
    </source>
</evidence>
<keyword evidence="5" id="KW-0472">Membrane</keyword>
<organism evidence="6 7">
    <name type="scientific">Orchesella dallaii</name>
    <dbReference type="NCBI Taxonomy" id="48710"/>
    <lineage>
        <taxon>Eukaryota</taxon>
        <taxon>Metazoa</taxon>
        <taxon>Ecdysozoa</taxon>
        <taxon>Arthropoda</taxon>
        <taxon>Hexapoda</taxon>
        <taxon>Collembola</taxon>
        <taxon>Entomobryomorpha</taxon>
        <taxon>Entomobryoidea</taxon>
        <taxon>Orchesellidae</taxon>
        <taxon>Orchesellinae</taxon>
        <taxon>Orchesella</taxon>
    </lineage>
</organism>
<evidence type="ECO:0000256" key="1">
    <source>
        <dbReference type="ARBA" id="ARBA00004589"/>
    </source>
</evidence>
<keyword evidence="7" id="KW-1185">Reference proteome</keyword>
<name>A0ABP1Q7B9_9HEXA</name>
<dbReference type="EMBL" id="CAXLJM020000025">
    <property type="protein sequence ID" value="CAL8092053.1"/>
    <property type="molecule type" value="Genomic_DNA"/>
</dbReference>
<evidence type="ECO:0000256" key="5">
    <source>
        <dbReference type="SAM" id="Phobius"/>
    </source>
</evidence>
<evidence type="ECO:0000256" key="4">
    <source>
        <dbReference type="ARBA" id="ARBA00023288"/>
    </source>
</evidence>
<reference evidence="6 7" key="1">
    <citation type="submission" date="2024-08" db="EMBL/GenBank/DDBJ databases">
        <authorList>
            <person name="Cucini C."/>
            <person name="Frati F."/>
        </authorList>
    </citation>
    <scope>NUCLEOTIDE SEQUENCE [LARGE SCALE GENOMIC DNA]</scope>
</reference>